<dbReference type="PANTHER" id="PTHR46579:SF1">
    <property type="entry name" value="F5_8 TYPE C DOMAIN-CONTAINING PROTEIN"/>
    <property type="match status" value="1"/>
</dbReference>
<reference evidence="2 3" key="1">
    <citation type="submission" date="2014-06" db="EMBL/GenBank/DDBJ databases">
        <authorList>
            <consortium name="DOE Joint Genome Institute"/>
            <person name="Kuo A."/>
            <person name="Kohler A."/>
            <person name="Nagy L.G."/>
            <person name="Floudas D."/>
            <person name="Copeland A."/>
            <person name="Barry K.W."/>
            <person name="Cichocki N."/>
            <person name="Veneault-Fourrey C."/>
            <person name="LaButti K."/>
            <person name="Lindquist E.A."/>
            <person name="Lipzen A."/>
            <person name="Lundell T."/>
            <person name="Morin E."/>
            <person name="Murat C."/>
            <person name="Sun H."/>
            <person name="Tunlid A."/>
            <person name="Henrissat B."/>
            <person name="Grigoriev I.V."/>
            <person name="Hibbett D.S."/>
            <person name="Martin F."/>
            <person name="Nordberg H.P."/>
            <person name="Cantor M.N."/>
            <person name="Hua S.X."/>
        </authorList>
    </citation>
    <scope>NUCLEOTIDE SEQUENCE [LARGE SCALE GENOMIC DNA]</scope>
    <source>
        <strain evidence="2 3">ATCC 200175</strain>
    </source>
</reference>
<dbReference type="EMBL" id="KN819418">
    <property type="protein sequence ID" value="KIJ10094.1"/>
    <property type="molecule type" value="Genomic_DNA"/>
</dbReference>
<sequence length="365" mass="41086">MSLDCYCAENLLVAFMTPGPQEPTGSQLQNYLKFIVDDLLKLYQKGIVYHMPGHPEGHQKSRNEMEQNTISDVLKRKHFNLTMTARLTLNAMMCSGLSGHGYPTLTSSSTHSLTQCTISYSLFSKRQAQFTKDWKAWQEHQEAPPSTSKGKGKKGRKGGPDDNEPKHPQAPQVCMKKEELVIFLCLSAALKIFCGSSIKLNMLPCAEELLQEYLLEYKKMYSTESMKPNFHWAVHLAQQIRDYGPVYNFWAFLSEWLNKVLKSSNSNNWTGGQVEISMMREFARGSWLDSLAWSALVTAESPVIKAILEQMLGEKQEASGTVQDAAMIDELFISEHVQPGPSVGSTPRQLSDAARVAIYNNYNQI</sequence>
<feature type="compositionally biased region" description="Basic and acidic residues" evidence="1">
    <location>
        <begin position="158"/>
        <end position="167"/>
    </location>
</feature>
<protein>
    <submittedName>
        <fullName evidence="2">Uncharacterized protein</fullName>
    </submittedName>
</protein>
<dbReference type="AlphaFoldDB" id="A0A0C9SR09"/>
<organism evidence="2 3">
    <name type="scientific">Paxillus involutus ATCC 200175</name>
    <dbReference type="NCBI Taxonomy" id="664439"/>
    <lineage>
        <taxon>Eukaryota</taxon>
        <taxon>Fungi</taxon>
        <taxon>Dikarya</taxon>
        <taxon>Basidiomycota</taxon>
        <taxon>Agaricomycotina</taxon>
        <taxon>Agaricomycetes</taxon>
        <taxon>Agaricomycetidae</taxon>
        <taxon>Boletales</taxon>
        <taxon>Paxilineae</taxon>
        <taxon>Paxillaceae</taxon>
        <taxon>Paxillus</taxon>
    </lineage>
</organism>
<keyword evidence="3" id="KW-1185">Reference proteome</keyword>
<gene>
    <name evidence="2" type="ORF">PAXINDRAFT_157711</name>
</gene>
<dbReference type="Proteomes" id="UP000053647">
    <property type="component" value="Unassembled WGS sequence"/>
</dbReference>
<reference evidence="3" key="2">
    <citation type="submission" date="2015-01" db="EMBL/GenBank/DDBJ databases">
        <title>Evolutionary Origins and Diversification of the Mycorrhizal Mutualists.</title>
        <authorList>
            <consortium name="DOE Joint Genome Institute"/>
            <consortium name="Mycorrhizal Genomics Consortium"/>
            <person name="Kohler A."/>
            <person name="Kuo A."/>
            <person name="Nagy L.G."/>
            <person name="Floudas D."/>
            <person name="Copeland A."/>
            <person name="Barry K.W."/>
            <person name="Cichocki N."/>
            <person name="Veneault-Fourrey C."/>
            <person name="LaButti K."/>
            <person name="Lindquist E.A."/>
            <person name="Lipzen A."/>
            <person name="Lundell T."/>
            <person name="Morin E."/>
            <person name="Murat C."/>
            <person name="Riley R."/>
            <person name="Ohm R."/>
            <person name="Sun H."/>
            <person name="Tunlid A."/>
            <person name="Henrissat B."/>
            <person name="Grigoriev I.V."/>
            <person name="Hibbett D.S."/>
            <person name="Martin F."/>
        </authorList>
    </citation>
    <scope>NUCLEOTIDE SEQUENCE [LARGE SCALE GENOMIC DNA]</scope>
    <source>
        <strain evidence="3">ATCC 200175</strain>
    </source>
</reference>
<evidence type="ECO:0000313" key="3">
    <source>
        <dbReference type="Proteomes" id="UP000053647"/>
    </source>
</evidence>
<proteinExistence type="predicted"/>
<evidence type="ECO:0000313" key="2">
    <source>
        <dbReference type="EMBL" id="KIJ10094.1"/>
    </source>
</evidence>
<name>A0A0C9SR09_PAXIN</name>
<feature type="region of interest" description="Disordered" evidence="1">
    <location>
        <begin position="134"/>
        <end position="171"/>
    </location>
</feature>
<dbReference type="OrthoDB" id="3239894at2759"/>
<dbReference type="PANTHER" id="PTHR46579">
    <property type="entry name" value="F5/8 TYPE C DOMAIN-CONTAINING PROTEIN-RELATED"/>
    <property type="match status" value="1"/>
</dbReference>
<evidence type="ECO:0000256" key="1">
    <source>
        <dbReference type="SAM" id="MobiDB-lite"/>
    </source>
</evidence>
<accession>A0A0C9SR09</accession>
<dbReference type="HOGENOM" id="CLU_758882_0_0_1"/>